<dbReference type="PROSITE" id="PS51725">
    <property type="entry name" value="ABM"/>
    <property type="match status" value="1"/>
</dbReference>
<accession>A0ABW4VVJ8</accession>
<proteinExistence type="predicted"/>
<evidence type="ECO:0000259" key="1">
    <source>
        <dbReference type="PROSITE" id="PS51725"/>
    </source>
</evidence>
<protein>
    <submittedName>
        <fullName evidence="2">Antibiotic biosynthesis monooxygenase family protein</fullName>
        <ecNumber evidence="2">1.14.-.-</ecNumber>
    </submittedName>
</protein>
<dbReference type="GO" id="GO:0004497">
    <property type="term" value="F:monooxygenase activity"/>
    <property type="evidence" value="ECO:0007669"/>
    <property type="project" value="UniProtKB-KW"/>
</dbReference>
<dbReference type="Pfam" id="PF03992">
    <property type="entry name" value="ABM"/>
    <property type="match status" value="1"/>
</dbReference>
<keyword evidence="3" id="KW-1185">Reference proteome</keyword>
<dbReference type="Gene3D" id="3.30.70.100">
    <property type="match status" value="1"/>
</dbReference>
<name>A0ABW4VVJ8_9BACI</name>
<dbReference type="SUPFAM" id="SSF54909">
    <property type="entry name" value="Dimeric alpha+beta barrel"/>
    <property type="match status" value="1"/>
</dbReference>
<feature type="domain" description="ABM" evidence="1">
    <location>
        <begin position="66"/>
        <end position="159"/>
    </location>
</feature>
<dbReference type="InterPro" id="IPR011008">
    <property type="entry name" value="Dimeric_a/b-barrel"/>
</dbReference>
<keyword evidence="2" id="KW-0503">Monooxygenase</keyword>
<dbReference type="InterPro" id="IPR007138">
    <property type="entry name" value="ABM_dom"/>
</dbReference>
<keyword evidence="2" id="KW-0560">Oxidoreductase</keyword>
<dbReference type="PANTHER" id="PTHR34474">
    <property type="entry name" value="SIGNAL TRANSDUCTION PROTEIN TRAP"/>
    <property type="match status" value="1"/>
</dbReference>
<evidence type="ECO:0000313" key="3">
    <source>
        <dbReference type="Proteomes" id="UP001597383"/>
    </source>
</evidence>
<dbReference type="Proteomes" id="UP001597383">
    <property type="component" value="Unassembled WGS sequence"/>
</dbReference>
<reference evidence="3" key="1">
    <citation type="journal article" date="2019" name="Int. J. Syst. Evol. Microbiol.">
        <title>The Global Catalogue of Microorganisms (GCM) 10K type strain sequencing project: providing services to taxonomists for standard genome sequencing and annotation.</title>
        <authorList>
            <consortium name="The Broad Institute Genomics Platform"/>
            <consortium name="The Broad Institute Genome Sequencing Center for Infectious Disease"/>
            <person name="Wu L."/>
            <person name="Ma J."/>
        </authorList>
    </citation>
    <scope>NUCLEOTIDE SEQUENCE [LARGE SCALE GENOMIC DNA]</scope>
    <source>
        <strain evidence="3">R28</strain>
    </source>
</reference>
<sequence>MKAYMTNGTGDFLAKLATKHPQMTIHIMSSGGGSLAYYEGTNKKVFAAGRTYEVLVQKGDLQEEGFVAMNNIPVTEEGRPVFEDRFKNRKHEIDNMPGFQAFRLLKPMTGNVYVVLTQWKSETDYDNWKNSDSFKKSHDESPTKPPAYFADRPFLTTYYMKKDE</sequence>
<organism evidence="2 3">
    <name type="scientific">Ornithinibacillus salinisoli</name>
    <dbReference type="NCBI Taxonomy" id="1848459"/>
    <lineage>
        <taxon>Bacteria</taxon>
        <taxon>Bacillati</taxon>
        <taxon>Bacillota</taxon>
        <taxon>Bacilli</taxon>
        <taxon>Bacillales</taxon>
        <taxon>Bacillaceae</taxon>
        <taxon>Ornithinibacillus</taxon>
    </lineage>
</organism>
<dbReference type="EC" id="1.14.-.-" evidence="2"/>
<dbReference type="RefSeq" id="WP_377554338.1">
    <property type="nucleotide sequence ID" value="NZ_JBHUHQ010000002.1"/>
</dbReference>
<gene>
    <name evidence="2" type="ORF">ACFSJF_00310</name>
</gene>
<comment type="caution">
    <text evidence="2">The sequence shown here is derived from an EMBL/GenBank/DDBJ whole genome shotgun (WGS) entry which is preliminary data.</text>
</comment>
<dbReference type="EMBL" id="JBHUHQ010000002">
    <property type="protein sequence ID" value="MFD2042751.1"/>
    <property type="molecule type" value="Genomic_DNA"/>
</dbReference>
<evidence type="ECO:0000313" key="2">
    <source>
        <dbReference type="EMBL" id="MFD2042751.1"/>
    </source>
</evidence>
<dbReference type="InterPro" id="IPR050404">
    <property type="entry name" value="Heme-degrading_MO"/>
</dbReference>
<dbReference type="PANTHER" id="PTHR34474:SF2">
    <property type="entry name" value="SIGNAL TRANSDUCTION PROTEIN TRAP"/>
    <property type="match status" value="1"/>
</dbReference>